<protein>
    <submittedName>
        <fullName evidence="1">Uncharacterized protein</fullName>
    </submittedName>
</protein>
<reference evidence="1 2" key="1">
    <citation type="journal article" date="2016" name="Nat. Commun.">
        <title>Extremotolerant tardigrade genome and improved radiotolerance of human cultured cells by tardigrade-unique protein.</title>
        <authorList>
            <person name="Hashimoto T."/>
            <person name="Horikawa D.D."/>
            <person name="Saito Y."/>
            <person name="Kuwahara H."/>
            <person name="Kozuka-Hata H."/>
            <person name="Shin-I T."/>
            <person name="Minakuchi Y."/>
            <person name="Ohishi K."/>
            <person name="Motoyama A."/>
            <person name="Aizu T."/>
            <person name="Enomoto A."/>
            <person name="Kondo K."/>
            <person name="Tanaka S."/>
            <person name="Hara Y."/>
            <person name="Koshikawa S."/>
            <person name="Sagara H."/>
            <person name="Miura T."/>
            <person name="Yokobori S."/>
            <person name="Miyagawa K."/>
            <person name="Suzuki Y."/>
            <person name="Kubo T."/>
            <person name="Oyama M."/>
            <person name="Kohara Y."/>
            <person name="Fujiyama A."/>
            <person name="Arakawa K."/>
            <person name="Katayama T."/>
            <person name="Toyoda A."/>
            <person name="Kunieda T."/>
        </authorList>
    </citation>
    <scope>NUCLEOTIDE SEQUENCE [LARGE SCALE GENOMIC DNA]</scope>
    <source>
        <strain evidence="1 2">YOKOZUNA-1</strain>
    </source>
</reference>
<evidence type="ECO:0000313" key="1">
    <source>
        <dbReference type="EMBL" id="GAU95352.1"/>
    </source>
</evidence>
<gene>
    <name evidence="1" type="primary">RvY_06983-1</name>
    <name evidence="1" type="synonym">RvY_06983.1</name>
    <name evidence="1" type="ORF">RvY_06983</name>
</gene>
<dbReference type="EMBL" id="BDGG01000003">
    <property type="protein sequence ID" value="GAU95352.1"/>
    <property type="molecule type" value="Genomic_DNA"/>
</dbReference>
<comment type="caution">
    <text evidence="1">The sequence shown here is derived from an EMBL/GenBank/DDBJ whole genome shotgun (WGS) entry which is preliminary data.</text>
</comment>
<sequence length="105" mass="11758">MLLAAIRVAPEAAYTIPLFESDNSVSRIPAKVPQSTKTGQTCPNNGDSRSSKIGRYIVFHSDNWEFRTLDLQARHTFALRLQPRSSLSVSDDVLKTVGIEDKRRL</sequence>
<proteinExistence type="predicted"/>
<dbReference type="AlphaFoldDB" id="A0A1D1V5Q1"/>
<evidence type="ECO:0000313" key="2">
    <source>
        <dbReference type="Proteomes" id="UP000186922"/>
    </source>
</evidence>
<dbReference type="Proteomes" id="UP000186922">
    <property type="component" value="Unassembled WGS sequence"/>
</dbReference>
<name>A0A1D1V5Q1_RAMVA</name>
<organism evidence="1 2">
    <name type="scientific">Ramazzottius varieornatus</name>
    <name type="common">Water bear</name>
    <name type="synonym">Tardigrade</name>
    <dbReference type="NCBI Taxonomy" id="947166"/>
    <lineage>
        <taxon>Eukaryota</taxon>
        <taxon>Metazoa</taxon>
        <taxon>Ecdysozoa</taxon>
        <taxon>Tardigrada</taxon>
        <taxon>Eutardigrada</taxon>
        <taxon>Parachela</taxon>
        <taxon>Hypsibioidea</taxon>
        <taxon>Ramazzottiidae</taxon>
        <taxon>Ramazzottius</taxon>
    </lineage>
</organism>
<keyword evidence="2" id="KW-1185">Reference proteome</keyword>
<accession>A0A1D1V5Q1</accession>